<accession>A0A2L0HC83</accession>
<geneLocation type="plasmid" evidence="2">
    <name>psfrenxt3b</name>
</geneLocation>
<name>A0A2L0HC83_RHIFR</name>
<evidence type="ECO:0000313" key="1">
    <source>
        <dbReference type="EMBL" id="AUX79076.1"/>
    </source>
</evidence>
<proteinExistence type="predicted"/>
<dbReference type="EMBL" id="CP024309">
    <property type="protein sequence ID" value="AUX79076.1"/>
    <property type="molecule type" value="Genomic_DNA"/>
</dbReference>
<reference evidence="1 2" key="1">
    <citation type="submission" date="2017-10" db="EMBL/GenBank/DDBJ databases">
        <title>Analysis of the genome sequences of Rhizobium populations associated to common bean (phaseolus vulgaris).</title>
        <authorList>
            <person name="Bustos P."/>
            <person name="Santamaria R.I."/>
            <person name="Miranda-Sanchez F."/>
            <person name="Perez-Carrascal O."/>
            <person name="Juarez S."/>
            <person name="Lozano L."/>
            <person name="Martinez-Flores I."/>
            <person name="Vinuesa P."/>
            <person name="Martinez-Romero E."/>
            <person name="Cevallos M.A."/>
            <person name="Romero D."/>
            <person name="Davila G."/>
            <person name="Gonzalez V."/>
        </authorList>
    </citation>
    <scope>NUCLEOTIDE SEQUENCE [LARGE SCALE GENOMIC DNA]</scope>
    <source>
        <strain evidence="1 2">NXT3</strain>
        <plasmid evidence="2">Plasmid psfrenxt3b</plasmid>
    </source>
</reference>
<keyword evidence="1" id="KW-0614">Plasmid</keyword>
<dbReference type="AlphaFoldDB" id="A0A2L0HC83"/>
<organism evidence="1 2">
    <name type="scientific">Rhizobium fredii</name>
    <name type="common">Sinorhizobium fredii</name>
    <dbReference type="NCBI Taxonomy" id="380"/>
    <lineage>
        <taxon>Bacteria</taxon>
        <taxon>Pseudomonadati</taxon>
        <taxon>Pseudomonadota</taxon>
        <taxon>Alphaproteobacteria</taxon>
        <taxon>Hyphomicrobiales</taxon>
        <taxon>Rhizobiaceae</taxon>
        <taxon>Sinorhizobium/Ensifer group</taxon>
        <taxon>Sinorhizobium</taxon>
    </lineage>
</organism>
<gene>
    <name evidence="1" type="ORF">NXT3_PB00422</name>
</gene>
<evidence type="ECO:0000313" key="2">
    <source>
        <dbReference type="Proteomes" id="UP000239340"/>
    </source>
</evidence>
<sequence length="96" mass="10162">MSDIVAHGTGNRAPANTLQQSIVVGLPLTGLRLGSLSAALPSHRWLLQIVPDVVRCIFSRGSCYRLTSKPPAQDHERISARSAESAACAPAFADPL</sequence>
<protein>
    <submittedName>
        <fullName evidence="1">Uncharacterized protein</fullName>
    </submittedName>
</protein>
<dbReference type="Proteomes" id="UP000239340">
    <property type="component" value="Plasmid pSfreNXT3b"/>
</dbReference>